<evidence type="ECO:0000313" key="2">
    <source>
        <dbReference type="Proteomes" id="UP001642483"/>
    </source>
</evidence>
<name>A0ABP0GQQ6_CLALP</name>
<dbReference type="Proteomes" id="UP001642483">
    <property type="component" value="Unassembled WGS sequence"/>
</dbReference>
<evidence type="ECO:0008006" key="3">
    <source>
        <dbReference type="Google" id="ProtNLM"/>
    </source>
</evidence>
<reference evidence="1 2" key="1">
    <citation type="submission" date="2024-02" db="EMBL/GenBank/DDBJ databases">
        <authorList>
            <person name="Daric V."/>
            <person name="Darras S."/>
        </authorList>
    </citation>
    <scope>NUCLEOTIDE SEQUENCE [LARGE SCALE GENOMIC DNA]</scope>
</reference>
<gene>
    <name evidence="1" type="ORF">CVLEPA_LOCUS27357</name>
</gene>
<evidence type="ECO:0000313" key="1">
    <source>
        <dbReference type="EMBL" id="CAK8694086.1"/>
    </source>
</evidence>
<proteinExistence type="predicted"/>
<protein>
    <recommendedName>
        <fullName evidence="3">Ribosomal protein L5</fullName>
    </recommendedName>
</protein>
<keyword evidence="2" id="KW-1185">Reference proteome</keyword>
<sequence length="201" mass="23086">MLLLRQTKNVICLGNVRKMSTSTEEIEWKLRNYKYFLPVQLRRSDFDGNGQFKSSCALMLGIGLHLRYTQRYYGSFVPKNAMTVSVEGTLKHNTELLLRYSETPLAAIGVRKLGNSSVLYRGALFKPKRFSKENNDSLGLFLQEKFFDESERECAEKYFESTASTLVYANNVIVDKSSHKPVQDLPLMFRETLQKVMLGTD</sequence>
<dbReference type="EMBL" id="CAWYQH010000141">
    <property type="protein sequence ID" value="CAK8694086.1"/>
    <property type="molecule type" value="Genomic_DNA"/>
</dbReference>
<organism evidence="1 2">
    <name type="scientific">Clavelina lepadiformis</name>
    <name type="common">Light-bulb sea squirt</name>
    <name type="synonym">Ascidia lepadiformis</name>
    <dbReference type="NCBI Taxonomy" id="159417"/>
    <lineage>
        <taxon>Eukaryota</taxon>
        <taxon>Metazoa</taxon>
        <taxon>Chordata</taxon>
        <taxon>Tunicata</taxon>
        <taxon>Ascidiacea</taxon>
        <taxon>Aplousobranchia</taxon>
        <taxon>Clavelinidae</taxon>
        <taxon>Clavelina</taxon>
    </lineage>
</organism>
<accession>A0ABP0GQQ6</accession>
<comment type="caution">
    <text evidence="1">The sequence shown here is derived from an EMBL/GenBank/DDBJ whole genome shotgun (WGS) entry which is preliminary data.</text>
</comment>